<name>A0A6G3ZRR0_9BACL</name>
<dbReference type="RefSeq" id="WP_163940760.1">
    <property type="nucleotide sequence ID" value="NZ_JAAIKC010000001.1"/>
</dbReference>
<protein>
    <submittedName>
        <fullName evidence="1">Uncharacterized protein</fullName>
    </submittedName>
</protein>
<organism evidence="1">
    <name type="scientific">Paenibacillus sp. SYP-B3998</name>
    <dbReference type="NCBI Taxonomy" id="2678564"/>
    <lineage>
        <taxon>Bacteria</taxon>
        <taxon>Bacillati</taxon>
        <taxon>Bacillota</taxon>
        <taxon>Bacilli</taxon>
        <taxon>Bacillales</taxon>
        <taxon>Paenibacillaceae</taxon>
        <taxon>Paenibacillus</taxon>
    </lineage>
</organism>
<gene>
    <name evidence="1" type="ORF">GK047_02530</name>
</gene>
<sequence>MFAIYTDCSISVKYEVGLRGSAGEASNGSYFQIVGFPKGDLSSDSGSGLMTISFTGMNDYGSNQTLSHPFTPIYTSILNPNISQ</sequence>
<accession>A0A6G3ZRR0</accession>
<dbReference type="EMBL" id="JAAIKC010000001">
    <property type="protein sequence ID" value="NEW04893.1"/>
    <property type="molecule type" value="Genomic_DNA"/>
</dbReference>
<dbReference type="AlphaFoldDB" id="A0A6G3ZRR0"/>
<reference evidence="1" key="1">
    <citation type="submission" date="2020-02" db="EMBL/GenBank/DDBJ databases">
        <authorList>
            <person name="Shen X.-R."/>
            <person name="Zhang Y.-X."/>
        </authorList>
    </citation>
    <scope>NUCLEOTIDE SEQUENCE</scope>
    <source>
        <strain evidence="1">SYP-B3998</strain>
    </source>
</reference>
<proteinExistence type="predicted"/>
<comment type="caution">
    <text evidence="1">The sequence shown here is derived from an EMBL/GenBank/DDBJ whole genome shotgun (WGS) entry which is preliminary data.</text>
</comment>
<evidence type="ECO:0000313" key="1">
    <source>
        <dbReference type="EMBL" id="NEW04893.1"/>
    </source>
</evidence>